<dbReference type="Pfam" id="PF22725">
    <property type="entry name" value="GFO_IDH_MocA_C3"/>
    <property type="match status" value="1"/>
</dbReference>
<dbReference type="SUPFAM" id="SSF51735">
    <property type="entry name" value="NAD(P)-binding Rossmann-fold domains"/>
    <property type="match status" value="1"/>
</dbReference>
<dbReference type="OrthoDB" id="2129491at2759"/>
<organism evidence="8 9">
    <name type="scientific">Dactylonectria estremocensis</name>
    <dbReference type="NCBI Taxonomy" id="1079267"/>
    <lineage>
        <taxon>Eukaryota</taxon>
        <taxon>Fungi</taxon>
        <taxon>Dikarya</taxon>
        <taxon>Ascomycota</taxon>
        <taxon>Pezizomycotina</taxon>
        <taxon>Sordariomycetes</taxon>
        <taxon>Hypocreomycetidae</taxon>
        <taxon>Hypocreales</taxon>
        <taxon>Nectriaceae</taxon>
        <taxon>Dactylonectria</taxon>
    </lineage>
</organism>
<dbReference type="InterPro" id="IPR000683">
    <property type="entry name" value="Gfo/Idh/MocA-like_OxRdtase_N"/>
</dbReference>
<dbReference type="AlphaFoldDB" id="A0A9P9DN99"/>
<dbReference type="GO" id="GO:0047837">
    <property type="term" value="F:D-xylose 1-dehydrogenase (NADP+) activity"/>
    <property type="evidence" value="ECO:0007669"/>
    <property type="project" value="UniProtKB-EC"/>
</dbReference>
<name>A0A9P9DN99_9HYPO</name>
<evidence type="ECO:0000259" key="6">
    <source>
        <dbReference type="Pfam" id="PF01408"/>
    </source>
</evidence>
<dbReference type="EMBL" id="JAGMUU010000026">
    <property type="protein sequence ID" value="KAH7122009.1"/>
    <property type="molecule type" value="Genomic_DNA"/>
</dbReference>
<dbReference type="PANTHER" id="PTHR22604:SF105">
    <property type="entry name" value="TRANS-1,2-DIHYDROBENZENE-1,2-DIOL DEHYDROGENASE"/>
    <property type="match status" value="1"/>
</dbReference>
<feature type="domain" description="Gfo/Idh/MocA-like oxidoreductase N-terminal" evidence="6">
    <location>
        <begin position="7"/>
        <end position="127"/>
    </location>
</feature>
<feature type="domain" description="GFO/IDH/MocA-like oxidoreductase" evidence="7">
    <location>
        <begin position="144"/>
        <end position="271"/>
    </location>
</feature>
<comment type="caution">
    <text evidence="8">The sequence shown here is derived from an EMBL/GenBank/DDBJ whole genome shotgun (WGS) entry which is preliminary data.</text>
</comment>
<dbReference type="Gene3D" id="3.40.50.720">
    <property type="entry name" value="NAD(P)-binding Rossmann-like Domain"/>
    <property type="match status" value="1"/>
</dbReference>
<dbReference type="PANTHER" id="PTHR22604">
    <property type="entry name" value="OXIDOREDUCTASES"/>
    <property type="match status" value="1"/>
</dbReference>
<reference evidence="8" key="1">
    <citation type="journal article" date="2021" name="Nat. Commun.">
        <title>Genetic determinants of endophytism in the Arabidopsis root mycobiome.</title>
        <authorList>
            <person name="Mesny F."/>
            <person name="Miyauchi S."/>
            <person name="Thiergart T."/>
            <person name="Pickel B."/>
            <person name="Atanasova L."/>
            <person name="Karlsson M."/>
            <person name="Huettel B."/>
            <person name="Barry K.W."/>
            <person name="Haridas S."/>
            <person name="Chen C."/>
            <person name="Bauer D."/>
            <person name="Andreopoulos W."/>
            <person name="Pangilinan J."/>
            <person name="LaButti K."/>
            <person name="Riley R."/>
            <person name="Lipzen A."/>
            <person name="Clum A."/>
            <person name="Drula E."/>
            <person name="Henrissat B."/>
            <person name="Kohler A."/>
            <person name="Grigoriev I.V."/>
            <person name="Martin F.M."/>
            <person name="Hacquard S."/>
        </authorList>
    </citation>
    <scope>NUCLEOTIDE SEQUENCE</scope>
    <source>
        <strain evidence="8">MPI-CAGE-AT-0021</strain>
    </source>
</reference>
<evidence type="ECO:0000256" key="4">
    <source>
        <dbReference type="ARBA" id="ARBA00042988"/>
    </source>
</evidence>
<evidence type="ECO:0000256" key="2">
    <source>
        <dbReference type="ARBA" id="ARBA00023002"/>
    </source>
</evidence>
<gene>
    <name evidence="8" type="ORF">B0J13DRAFT_648112</name>
</gene>
<sequence>MTQLPSIRWGIVATGMISEWFVKDLILSRPDAKVHHIVQAIGSSSTTKGSAFAAKHCPESSPAIYDSYCGVYEDPEVDLVYIGTPHSFHKQNCLDAIAAGKPVLCEKAFALNARDARQVFEAAKEKNIYIAEAMWLRHRPLVQDLKKLLHEDKVIGEVLRSFSDFGIEKDIASLPETSRYKDPALGAGSLLDLGVYALTWASIALDATNPHKAETPTILASQTHHGSVEVATSMILKYPSTGRQAIVTSTTNVIGNPDLLTRIEGTNGSIEVTGLLSSFPTGFRVYPKFTGSAVAGTLSRAEGKLYNYPVLGKGYHFEADNTALDVLAGRLESSIMPWSETIRMMEVMDEVRRQGGTVFAVDSA</sequence>
<dbReference type="Proteomes" id="UP000717696">
    <property type="component" value="Unassembled WGS sequence"/>
</dbReference>
<dbReference type="Pfam" id="PF01408">
    <property type="entry name" value="GFO_IDH_MocA"/>
    <property type="match status" value="1"/>
</dbReference>
<dbReference type="InterPro" id="IPR050984">
    <property type="entry name" value="Gfo/Idh/MocA_domain"/>
</dbReference>
<evidence type="ECO:0000256" key="3">
    <source>
        <dbReference type="ARBA" id="ARBA00038984"/>
    </source>
</evidence>
<comment type="catalytic activity">
    <reaction evidence="5">
        <text>D-xylose + NADP(+) = D-xylono-1,5-lactone + NADPH + H(+)</text>
        <dbReference type="Rhea" id="RHEA:22000"/>
        <dbReference type="ChEBI" id="CHEBI:15378"/>
        <dbReference type="ChEBI" id="CHEBI:15867"/>
        <dbReference type="ChEBI" id="CHEBI:53455"/>
        <dbReference type="ChEBI" id="CHEBI:57783"/>
        <dbReference type="ChEBI" id="CHEBI:58349"/>
        <dbReference type="EC" id="1.1.1.179"/>
    </reaction>
</comment>
<accession>A0A9P9DN99</accession>
<evidence type="ECO:0000259" key="7">
    <source>
        <dbReference type="Pfam" id="PF22725"/>
    </source>
</evidence>
<evidence type="ECO:0000256" key="1">
    <source>
        <dbReference type="ARBA" id="ARBA00010928"/>
    </source>
</evidence>
<proteinExistence type="inferred from homology"/>
<dbReference type="InterPro" id="IPR055170">
    <property type="entry name" value="GFO_IDH_MocA-like_dom"/>
</dbReference>
<evidence type="ECO:0000313" key="8">
    <source>
        <dbReference type="EMBL" id="KAH7122009.1"/>
    </source>
</evidence>
<protein>
    <recommendedName>
        <fullName evidence="3">D-xylose 1-dehydrogenase (NADP(+), D-xylono-1,5-lactone-forming)</fullName>
        <ecNumber evidence="3">1.1.1.179</ecNumber>
    </recommendedName>
    <alternativeName>
        <fullName evidence="4">D-xylose-NADP dehydrogenase</fullName>
    </alternativeName>
</protein>
<comment type="similarity">
    <text evidence="1">Belongs to the Gfo/Idh/MocA family.</text>
</comment>
<dbReference type="GO" id="GO:0000166">
    <property type="term" value="F:nucleotide binding"/>
    <property type="evidence" value="ECO:0007669"/>
    <property type="project" value="InterPro"/>
</dbReference>
<evidence type="ECO:0000313" key="9">
    <source>
        <dbReference type="Proteomes" id="UP000717696"/>
    </source>
</evidence>
<dbReference type="EC" id="1.1.1.179" evidence="3"/>
<keyword evidence="2" id="KW-0560">Oxidoreductase</keyword>
<dbReference type="Gene3D" id="3.30.360.10">
    <property type="entry name" value="Dihydrodipicolinate Reductase, domain 2"/>
    <property type="match status" value="1"/>
</dbReference>
<keyword evidence="9" id="KW-1185">Reference proteome</keyword>
<dbReference type="InterPro" id="IPR036291">
    <property type="entry name" value="NAD(P)-bd_dom_sf"/>
</dbReference>
<dbReference type="SUPFAM" id="SSF55347">
    <property type="entry name" value="Glyceraldehyde-3-phosphate dehydrogenase-like, C-terminal domain"/>
    <property type="match status" value="1"/>
</dbReference>
<evidence type="ECO:0000256" key="5">
    <source>
        <dbReference type="ARBA" id="ARBA00049233"/>
    </source>
</evidence>